<feature type="region of interest" description="Disordered" evidence="1">
    <location>
        <begin position="1"/>
        <end position="21"/>
    </location>
</feature>
<reference evidence="5" key="1">
    <citation type="submission" date="2021-01" db="EMBL/GenBank/DDBJ databases">
        <authorList>
            <person name="Corre E."/>
            <person name="Pelletier E."/>
            <person name="Niang G."/>
            <person name="Scheremetjew M."/>
            <person name="Finn R."/>
            <person name="Kale V."/>
            <person name="Holt S."/>
            <person name="Cochrane G."/>
            <person name="Meng A."/>
            <person name="Brown T."/>
            <person name="Cohen L."/>
        </authorList>
    </citation>
    <scope>NUCLEOTIDE SEQUENCE</scope>
    <source>
        <strain evidence="5">CCMP 769</strain>
    </source>
</reference>
<dbReference type="AlphaFoldDB" id="A0A7S2ZTK3"/>
<dbReference type="EMBL" id="HBHW01024718">
    <property type="protein sequence ID" value="CAE0051099.1"/>
    <property type="molecule type" value="Transcribed_RNA"/>
</dbReference>
<proteinExistence type="predicted"/>
<evidence type="ECO:0000313" key="4">
    <source>
        <dbReference type="EMBL" id="CAE0051099.1"/>
    </source>
</evidence>
<name>A0A7S2ZTK3_9RHOD</name>
<dbReference type="EMBL" id="HBHW01024716">
    <property type="protein sequence ID" value="CAE0051097.1"/>
    <property type="molecule type" value="Transcribed_RNA"/>
</dbReference>
<sequence length="138" mass="16153">MEKISDVGSRGSWGSLHRRTRSGSFERKMRVAYERRKLSMRSGGYMKMPREFWRMSEVEDVSGGSTEDADYESLGERSKNRSGYRMEVDDYWPVHVVDEPVHSPATKSPDRDSYVDFVSDKKRFSQIVRLPGLRFFQK</sequence>
<gene>
    <name evidence="2" type="ORF">RMAR00112_LOCUS19097</name>
    <name evidence="3" type="ORF">RMAR00112_LOCUS19098</name>
    <name evidence="4" type="ORF">RMAR00112_LOCUS19099</name>
    <name evidence="5" type="ORF">RMAR00112_LOCUS19100</name>
</gene>
<evidence type="ECO:0000313" key="3">
    <source>
        <dbReference type="EMBL" id="CAE0051098.1"/>
    </source>
</evidence>
<accession>A0A7S2ZTK3</accession>
<dbReference type="EMBL" id="HBHW01024717">
    <property type="protein sequence ID" value="CAE0051098.1"/>
    <property type="molecule type" value="Transcribed_RNA"/>
</dbReference>
<protein>
    <submittedName>
        <fullName evidence="5">Uncharacterized protein</fullName>
    </submittedName>
</protein>
<evidence type="ECO:0000313" key="5">
    <source>
        <dbReference type="EMBL" id="CAE0051100.1"/>
    </source>
</evidence>
<organism evidence="5">
    <name type="scientific">Rhodosorus marinus</name>
    <dbReference type="NCBI Taxonomy" id="101924"/>
    <lineage>
        <taxon>Eukaryota</taxon>
        <taxon>Rhodophyta</taxon>
        <taxon>Stylonematophyceae</taxon>
        <taxon>Stylonematales</taxon>
        <taxon>Stylonemataceae</taxon>
        <taxon>Rhodosorus</taxon>
    </lineage>
</organism>
<evidence type="ECO:0000256" key="1">
    <source>
        <dbReference type="SAM" id="MobiDB-lite"/>
    </source>
</evidence>
<dbReference type="EMBL" id="HBHW01024719">
    <property type="protein sequence ID" value="CAE0051100.1"/>
    <property type="molecule type" value="Transcribed_RNA"/>
</dbReference>
<evidence type="ECO:0000313" key="2">
    <source>
        <dbReference type="EMBL" id="CAE0051097.1"/>
    </source>
</evidence>